<dbReference type="STRING" id="592015.HMPREF1705_02624"/>
<comment type="catalytic activity">
    <reaction evidence="4">
        <text>L-proline + NAD(+) = (S)-1-pyrroline-5-carboxylate + NADH + 2 H(+)</text>
        <dbReference type="Rhea" id="RHEA:14105"/>
        <dbReference type="ChEBI" id="CHEBI:15378"/>
        <dbReference type="ChEBI" id="CHEBI:17388"/>
        <dbReference type="ChEBI" id="CHEBI:57540"/>
        <dbReference type="ChEBI" id="CHEBI:57945"/>
        <dbReference type="ChEBI" id="CHEBI:60039"/>
        <dbReference type="EC" id="1.5.1.2"/>
    </reaction>
</comment>
<feature type="binding site" evidence="6">
    <location>
        <position position="79"/>
    </location>
    <ligand>
        <name>NADPH</name>
        <dbReference type="ChEBI" id="CHEBI:57783"/>
    </ligand>
</feature>
<feature type="domain" description="Pyrroline-5-carboxylate reductase dimerisation" evidence="8">
    <location>
        <begin position="182"/>
        <end position="285"/>
    </location>
</feature>
<dbReference type="InterPro" id="IPR000304">
    <property type="entry name" value="Pyrroline-COOH_reductase"/>
</dbReference>
<dbReference type="Gene3D" id="3.40.50.720">
    <property type="entry name" value="NAD(P)-binding Rossmann-like Domain"/>
    <property type="match status" value="1"/>
</dbReference>
<comment type="subcellular location">
    <subcellularLocation>
        <location evidence="4">Cytoplasm</location>
    </subcellularLocation>
</comment>
<dbReference type="Gene3D" id="1.10.3730.10">
    <property type="entry name" value="ProC C-terminal domain-like"/>
    <property type="match status" value="1"/>
</dbReference>
<evidence type="ECO:0000313" key="9">
    <source>
        <dbReference type="EMBL" id="KRT35398.1"/>
    </source>
</evidence>
<feature type="domain" description="Pyrroline-5-carboxylate reductase catalytic N-terminal" evidence="7">
    <location>
        <begin position="32"/>
        <end position="119"/>
    </location>
</feature>
<dbReference type="InterPro" id="IPR008927">
    <property type="entry name" value="6-PGluconate_DH-like_C_sf"/>
</dbReference>
<proteinExistence type="inferred from homology"/>
<evidence type="ECO:0000256" key="6">
    <source>
        <dbReference type="PIRSR" id="PIRSR000193-1"/>
    </source>
</evidence>
<reference evidence="10" key="1">
    <citation type="submission" date="2012-09" db="EMBL/GenBank/DDBJ databases">
        <authorList>
            <person name="Weinstock G."/>
            <person name="Sodergren E."/>
            <person name="Clifton S."/>
            <person name="Fulton L."/>
            <person name="Fulton B."/>
            <person name="Courtney L."/>
            <person name="Fronick C."/>
            <person name="Harrison M."/>
            <person name="Strong C."/>
            <person name="Farmer C."/>
            <person name="Delehaunty K."/>
            <person name="Markovic C."/>
            <person name="Hall O."/>
            <person name="Minx P."/>
            <person name="Tomlinson C."/>
            <person name="Mitreva M."/>
            <person name="Nelson J."/>
            <person name="Hou S."/>
            <person name="Wollam A."/>
            <person name="Pepin K.H."/>
            <person name="Johnson M."/>
            <person name="Bhonagiri V."/>
            <person name="Nash W.E."/>
            <person name="Suruliraj S."/>
            <person name="Warren W."/>
            <person name="Chinwalla A."/>
            <person name="Mardis E.R."/>
            <person name="Wilson R.K."/>
        </authorList>
    </citation>
    <scope>NUCLEOTIDE SEQUENCE [LARGE SCALE GENOMIC DNA]</scope>
    <source>
        <strain evidence="10">OS1</strain>
    </source>
</reference>
<keyword evidence="2 4" id="KW-0521">NADP</keyword>
<dbReference type="SUPFAM" id="SSF51735">
    <property type="entry name" value="NAD(P)-binding Rossmann-fold domains"/>
    <property type="match status" value="1"/>
</dbReference>
<dbReference type="SUPFAM" id="SSF48179">
    <property type="entry name" value="6-phosphogluconate dehydrogenase C-terminal domain-like"/>
    <property type="match status" value="1"/>
</dbReference>
<name>A0A0T5XAQ3_9BACT</name>
<comment type="function">
    <text evidence="4">Catalyzes the reduction of 1-pyrroline-5-carboxylate (PCA) to L-proline.</text>
</comment>
<dbReference type="UniPathway" id="UPA00098">
    <property type="reaction ID" value="UER00361"/>
</dbReference>
<dbReference type="InterPro" id="IPR029036">
    <property type="entry name" value="P5CR_dimer"/>
</dbReference>
<dbReference type="GO" id="GO:0005737">
    <property type="term" value="C:cytoplasm"/>
    <property type="evidence" value="ECO:0007669"/>
    <property type="project" value="UniProtKB-SubCell"/>
</dbReference>
<keyword evidence="4" id="KW-0028">Amino-acid biosynthesis</keyword>
<dbReference type="Pfam" id="PF14748">
    <property type="entry name" value="P5CR_dimer"/>
    <property type="match status" value="1"/>
</dbReference>
<evidence type="ECO:0000256" key="3">
    <source>
        <dbReference type="ARBA" id="ARBA00023002"/>
    </source>
</evidence>
<evidence type="ECO:0000256" key="5">
    <source>
        <dbReference type="NCBIfam" id="TIGR00112"/>
    </source>
</evidence>
<dbReference type="PANTHER" id="PTHR11645:SF0">
    <property type="entry name" value="PYRROLINE-5-CARBOXYLATE REDUCTASE 3"/>
    <property type="match status" value="1"/>
</dbReference>
<dbReference type="InterPro" id="IPR036291">
    <property type="entry name" value="NAD(P)-bd_dom_sf"/>
</dbReference>
<keyword evidence="3 4" id="KW-0560">Oxidoreductase</keyword>
<comment type="pathway">
    <text evidence="4">Amino-acid biosynthesis; L-proline biosynthesis; L-proline from L-glutamate 5-semialdehyde: step 1/1.</text>
</comment>
<keyword evidence="10" id="KW-1185">Reference proteome</keyword>
<dbReference type="EMBL" id="ACJX03000001">
    <property type="protein sequence ID" value="KRT35398.1"/>
    <property type="molecule type" value="Genomic_DNA"/>
</dbReference>
<dbReference type="PIRSF" id="PIRSF000193">
    <property type="entry name" value="Pyrrol-5-carb_rd"/>
    <property type="match status" value="1"/>
</dbReference>
<organism evidence="9 10">
    <name type="scientific">Acetomicrobium hydrogeniformans ATCC BAA-1850</name>
    <dbReference type="NCBI Taxonomy" id="592015"/>
    <lineage>
        <taxon>Bacteria</taxon>
        <taxon>Thermotogati</taxon>
        <taxon>Synergistota</taxon>
        <taxon>Synergistia</taxon>
        <taxon>Synergistales</taxon>
        <taxon>Acetomicrobiaceae</taxon>
        <taxon>Acetomicrobium</taxon>
    </lineage>
</organism>
<evidence type="ECO:0000256" key="4">
    <source>
        <dbReference type="HAMAP-Rule" id="MF_01925"/>
    </source>
</evidence>
<dbReference type="FunFam" id="1.10.3730.10:FF:000001">
    <property type="entry name" value="Pyrroline-5-carboxylate reductase"/>
    <property type="match status" value="1"/>
</dbReference>
<dbReference type="Pfam" id="PF03807">
    <property type="entry name" value="F420_oxidored"/>
    <property type="match status" value="1"/>
</dbReference>
<dbReference type="HAMAP" id="MF_01925">
    <property type="entry name" value="P5C_reductase"/>
    <property type="match status" value="1"/>
</dbReference>
<keyword evidence="4" id="KW-0641">Proline biosynthesis</keyword>
<evidence type="ECO:0000313" key="10">
    <source>
        <dbReference type="Proteomes" id="UP000005273"/>
    </source>
</evidence>
<sequence>MARKILDRANIDNNPFQDIHRQEDRIAMEREKVAIIGAGVIGGAIACAISDDFQVTATRRKIERLSPLAERGINITSDNDKAVSEAEVIVISVKPYQVIPLLKNLSHGLKDKLVISFAASINLDLIQRVIPDSRVVRAMTNIAVQVKEGYTVYSCGKNVTDSDKNVITKIFGDMGEYEEVDEQHLDVLTAMAGSSPAYLYTVVEAMIYGALQVGLPRDLALRAAAWSVIGASHLLLSSGKHPAELRDMVVTPGGVTIDAIYALEDGKVRTAFMKAIRDASLKAQRLARDACDEAERQLGREN</sequence>
<evidence type="ECO:0000256" key="1">
    <source>
        <dbReference type="ARBA" id="ARBA00005525"/>
    </source>
</evidence>
<evidence type="ECO:0000256" key="2">
    <source>
        <dbReference type="ARBA" id="ARBA00022857"/>
    </source>
</evidence>
<dbReference type="InterPro" id="IPR028939">
    <property type="entry name" value="P5C_Rdtase_cat_N"/>
</dbReference>
<dbReference type="EC" id="1.5.1.2" evidence="4 5"/>
<accession>A0A0T5XAQ3</accession>
<protein>
    <recommendedName>
        <fullName evidence="4 5">Pyrroline-5-carboxylate reductase</fullName>
        <shortName evidence="4">P5C reductase</shortName>
        <shortName evidence="4">P5CR</shortName>
        <ecNumber evidence="4 5">1.5.1.2</ecNumber>
    </recommendedName>
    <alternativeName>
        <fullName evidence="4">PCA reductase</fullName>
    </alternativeName>
</protein>
<evidence type="ECO:0000259" key="7">
    <source>
        <dbReference type="Pfam" id="PF03807"/>
    </source>
</evidence>
<dbReference type="GO" id="GO:0004735">
    <property type="term" value="F:pyrroline-5-carboxylate reductase activity"/>
    <property type="evidence" value="ECO:0007669"/>
    <property type="project" value="UniProtKB-UniRule"/>
</dbReference>
<comment type="similarity">
    <text evidence="1 4">Belongs to the pyrroline-5-carboxylate reductase family.</text>
</comment>
<dbReference type="GO" id="GO:0055129">
    <property type="term" value="P:L-proline biosynthetic process"/>
    <property type="evidence" value="ECO:0007669"/>
    <property type="project" value="UniProtKB-UniRule"/>
</dbReference>
<evidence type="ECO:0000259" key="8">
    <source>
        <dbReference type="Pfam" id="PF14748"/>
    </source>
</evidence>
<comment type="catalytic activity">
    <reaction evidence="4">
        <text>L-proline + NADP(+) = (S)-1-pyrroline-5-carboxylate + NADPH + 2 H(+)</text>
        <dbReference type="Rhea" id="RHEA:14109"/>
        <dbReference type="ChEBI" id="CHEBI:15378"/>
        <dbReference type="ChEBI" id="CHEBI:17388"/>
        <dbReference type="ChEBI" id="CHEBI:57783"/>
        <dbReference type="ChEBI" id="CHEBI:58349"/>
        <dbReference type="ChEBI" id="CHEBI:60039"/>
        <dbReference type="EC" id="1.5.1.2"/>
    </reaction>
</comment>
<comment type="caution">
    <text evidence="9">The sequence shown here is derived from an EMBL/GenBank/DDBJ whole genome shotgun (WGS) entry which is preliminary data.</text>
</comment>
<dbReference type="NCBIfam" id="TIGR00112">
    <property type="entry name" value="proC"/>
    <property type="match status" value="1"/>
</dbReference>
<dbReference type="Proteomes" id="UP000005273">
    <property type="component" value="Unassembled WGS sequence"/>
</dbReference>
<dbReference type="eggNOG" id="COG0345">
    <property type="taxonomic scope" value="Bacteria"/>
</dbReference>
<keyword evidence="4" id="KW-0963">Cytoplasm</keyword>
<gene>
    <name evidence="4" type="primary">proC</name>
    <name evidence="9" type="ORF">HMPREF1705_02624</name>
</gene>
<dbReference type="AlphaFoldDB" id="A0A0T5XAQ3"/>
<dbReference type="PANTHER" id="PTHR11645">
    <property type="entry name" value="PYRROLINE-5-CARBOXYLATE REDUCTASE"/>
    <property type="match status" value="1"/>
</dbReference>